<reference evidence="1" key="1">
    <citation type="journal article" date="2017" name="Nature">
        <title>The sunflower genome provides insights into oil metabolism, flowering and Asterid evolution.</title>
        <authorList>
            <person name="Badouin H."/>
            <person name="Gouzy J."/>
            <person name="Grassa C.J."/>
            <person name="Murat F."/>
            <person name="Staton S.E."/>
            <person name="Cottret L."/>
            <person name="Lelandais-Briere C."/>
            <person name="Owens G.L."/>
            <person name="Carrere S."/>
            <person name="Mayjonade B."/>
            <person name="Legrand L."/>
            <person name="Gill N."/>
            <person name="Kane N.C."/>
            <person name="Bowers J.E."/>
            <person name="Hubner S."/>
            <person name="Bellec A."/>
            <person name="Berard A."/>
            <person name="Berges H."/>
            <person name="Blanchet N."/>
            <person name="Boniface M.C."/>
            <person name="Brunel D."/>
            <person name="Catrice O."/>
            <person name="Chaidir N."/>
            <person name="Claudel C."/>
            <person name="Donnadieu C."/>
            <person name="Faraut T."/>
            <person name="Fievet G."/>
            <person name="Helmstetter N."/>
            <person name="King M."/>
            <person name="Knapp S.J."/>
            <person name="Lai Z."/>
            <person name="Le Paslier M.C."/>
            <person name="Lippi Y."/>
            <person name="Lorenzon L."/>
            <person name="Mandel J.R."/>
            <person name="Marage G."/>
            <person name="Marchand G."/>
            <person name="Marquand E."/>
            <person name="Bret-Mestries E."/>
            <person name="Morien E."/>
            <person name="Nambeesan S."/>
            <person name="Nguyen T."/>
            <person name="Pegot-Espagnet P."/>
            <person name="Pouilly N."/>
            <person name="Raftis F."/>
            <person name="Sallet E."/>
            <person name="Schiex T."/>
            <person name="Thomas J."/>
            <person name="Vandecasteele C."/>
            <person name="Vares D."/>
            <person name="Vear F."/>
            <person name="Vautrin S."/>
            <person name="Crespi M."/>
            <person name="Mangin B."/>
            <person name="Burke J.M."/>
            <person name="Salse J."/>
            <person name="Munos S."/>
            <person name="Vincourt P."/>
            <person name="Rieseberg L.H."/>
            <person name="Langlade N.B."/>
        </authorList>
    </citation>
    <scope>NUCLEOTIDE SEQUENCE</scope>
    <source>
        <tissue evidence="1">Leaves</tissue>
    </source>
</reference>
<name>A0A9K3HF66_HELAN</name>
<protein>
    <submittedName>
        <fullName evidence="1">Uncharacterized protein</fullName>
    </submittedName>
</protein>
<dbReference type="AlphaFoldDB" id="A0A9K3HF66"/>
<comment type="caution">
    <text evidence="1">The sequence shown here is derived from an EMBL/GenBank/DDBJ whole genome shotgun (WGS) entry which is preliminary data.</text>
</comment>
<keyword evidence="2" id="KW-1185">Reference proteome</keyword>
<sequence>MLNHDLNMNAHVGRLSSPYHGYHHHPRRTITTVIWPIYTNFRVVDPMRKSKGTYNHKSCIRFKRSHRSSKRQWMRQWLL</sequence>
<proteinExistence type="predicted"/>
<dbReference type="Gramene" id="mRNA:HanXRQr2_Chr12g0532821">
    <property type="protein sequence ID" value="mRNA:HanXRQr2_Chr12g0532821"/>
    <property type="gene ID" value="HanXRQr2_Chr12g0532821"/>
</dbReference>
<accession>A0A9K3HF66</accession>
<dbReference type="Proteomes" id="UP000215914">
    <property type="component" value="Unassembled WGS sequence"/>
</dbReference>
<organism evidence="1 2">
    <name type="scientific">Helianthus annuus</name>
    <name type="common">Common sunflower</name>
    <dbReference type="NCBI Taxonomy" id="4232"/>
    <lineage>
        <taxon>Eukaryota</taxon>
        <taxon>Viridiplantae</taxon>
        <taxon>Streptophyta</taxon>
        <taxon>Embryophyta</taxon>
        <taxon>Tracheophyta</taxon>
        <taxon>Spermatophyta</taxon>
        <taxon>Magnoliopsida</taxon>
        <taxon>eudicotyledons</taxon>
        <taxon>Gunneridae</taxon>
        <taxon>Pentapetalae</taxon>
        <taxon>asterids</taxon>
        <taxon>campanulids</taxon>
        <taxon>Asterales</taxon>
        <taxon>Asteraceae</taxon>
        <taxon>Asteroideae</taxon>
        <taxon>Heliantheae alliance</taxon>
        <taxon>Heliantheae</taxon>
        <taxon>Helianthus</taxon>
    </lineage>
</organism>
<gene>
    <name evidence="1" type="ORF">HanXRQr2_Chr12g0532821</name>
</gene>
<evidence type="ECO:0000313" key="2">
    <source>
        <dbReference type="Proteomes" id="UP000215914"/>
    </source>
</evidence>
<reference evidence="1" key="2">
    <citation type="submission" date="2020-06" db="EMBL/GenBank/DDBJ databases">
        <title>Helianthus annuus Genome sequencing and assembly Release 2.</title>
        <authorList>
            <person name="Gouzy J."/>
            <person name="Langlade N."/>
            <person name="Munos S."/>
        </authorList>
    </citation>
    <scope>NUCLEOTIDE SEQUENCE</scope>
    <source>
        <tissue evidence="1">Leaves</tissue>
    </source>
</reference>
<dbReference type="EMBL" id="MNCJ02000327">
    <property type="protein sequence ID" value="KAF5777195.1"/>
    <property type="molecule type" value="Genomic_DNA"/>
</dbReference>
<evidence type="ECO:0000313" key="1">
    <source>
        <dbReference type="EMBL" id="KAF5777195.1"/>
    </source>
</evidence>